<dbReference type="EMBL" id="ACHJ01000162">
    <property type="protein sequence ID" value="EEI16223.1"/>
    <property type="molecule type" value="Genomic_DNA"/>
</dbReference>
<dbReference type="Proteomes" id="UP000006196">
    <property type="component" value="Unassembled WGS sequence"/>
</dbReference>
<keyword evidence="3" id="KW-0812">Transmembrane</keyword>
<name>C0XU76_CORLD</name>
<comment type="caution">
    <text evidence="7">The sequence shown here is derived from an EMBL/GenBank/DDBJ whole genome shotgun (WGS) entry which is preliminary data.</text>
</comment>
<evidence type="ECO:0000256" key="1">
    <source>
        <dbReference type="ARBA" id="ARBA00004196"/>
    </source>
</evidence>
<dbReference type="PANTHER" id="PTHR42852:SF6">
    <property type="entry name" value="THIOL:DISULFIDE INTERCHANGE PROTEIN DSBE"/>
    <property type="match status" value="1"/>
</dbReference>
<evidence type="ECO:0000256" key="2">
    <source>
        <dbReference type="ARBA" id="ARBA00022748"/>
    </source>
</evidence>
<dbReference type="InterPro" id="IPR036249">
    <property type="entry name" value="Thioredoxin-like_sf"/>
</dbReference>
<evidence type="ECO:0000313" key="7">
    <source>
        <dbReference type="EMBL" id="EEI16223.1"/>
    </source>
</evidence>
<proteinExistence type="predicted"/>
<keyword evidence="5" id="KW-0676">Redox-active center</keyword>
<keyword evidence="4" id="KW-1015">Disulfide bond</keyword>
<reference evidence="7" key="1">
    <citation type="submission" date="2009-01" db="EMBL/GenBank/DDBJ databases">
        <authorList>
            <person name="Qin X."/>
            <person name="Bachman B."/>
            <person name="Battles P."/>
            <person name="Bell A."/>
            <person name="Bess C."/>
            <person name="Bickham C."/>
            <person name="Chaboub L."/>
            <person name="Chen D."/>
            <person name="Coyle M."/>
            <person name="Deiros D.R."/>
            <person name="Dinh H."/>
            <person name="Forbes L."/>
            <person name="Fowler G."/>
            <person name="Francisco L."/>
            <person name="Fu Q."/>
            <person name="Gubbala S."/>
            <person name="Hale W."/>
            <person name="Han Y."/>
            <person name="Hemphill L."/>
            <person name="Highlander S.K."/>
            <person name="Hirani K."/>
            <person name="Hogues M."/>
            <person name="Jackson L."/>
            <person name="Jakkamsetti A."/>
            <person name="Javaid M."/>
            <person name="Jiang H."/>
            <person name="Korchina V."/>
            <person name="Kovar C."/>
            <person name="Lara F."/>
            <person name="Lee S."/>
            <person name="Mata R."/>
            <person name="Mathew T."/>
            <person name="Moen C."/>
            <person name="Morales K."/>
            <person name="Munidasa M."/>
            <person name="Nazareth L."/>
            <person name="Ngo R."/>
            <person name="Nguyen L."/>
            <person name="Okwuonu G."/>
            <person name="Ongeri F."/>
            <person name="Patil S."/>
            <person name="Petrosino J."/>
            <person name="Pham C."/>
            <person name="Pham P."/>
            <person name="Pu L.-L."/>
            <person name="Puazo M."/>
            <person name="Raj R."/>
            <person name="Reid J."/>
            <person name="Rouhana J."/>
            <person name="Saada N."/>
            <person name="Shang Y."/>
            <person name="Simmons D."/>
            <person name="Thornton R."/>
            <person name="Warren J."/>
            <person name="Weissenberger G."/>
            <person name="Zhang J."/>
            <person name="Zhang L."/>
            <person name="Zhou C."/>
            <person name="Zhu D."/>
            <person name="Muzny D."/>
            <person name="Worley K."/>
            <person name="Gibbs R."/>
        </authorList>
    </citation>
    <scope>NUCLEOTIDE SEQUENCE [LARGE SCALE GENOMIC DNA]</scope>
    <source>
        <strain evidence="7">DSM 44291</strain>
    </source>
</reference>
<dbReference type="InterPro" id="IPR013766">
    <property type="entry name" value="Thioredoxin_domain"/>
</dbReference>
<dbReference type="eggNOG" id="COG0526">
    <property type="taxonomic scope" value="Bacteria"/>
</dbReference>
<dbReference type="GO" id="GO:0017004">
    <property type="term" value="P:cytochrome complex assembly"/>
    <property type="evidence" value="ECO:0007669"/>
    <property type="project" value="UniProtKB-KW"/>
</dbReference>
<dbReference type="STRING" id="525263.HMPREF0298_1996"/>
<dbReference type="SUPFAM" id="SSF52833">
    <property type="entry name" value="Thioredoxin-like"/>
    <property type="match status" value="1"/>
</dbReference>
<evidence type="ECO:0000256" key="4">
    <source>
        <dbReference type="ARBA" id="ARBA00023157"/>
    </source>
</evidence>
<accession>C0XU76</accession>
<dbReference type="AlphaFoldDB" id="C0XU76"/>
<dbReference type="InterPro" id="IPR050553">
    <property type="entry name" value="Thioredoxin_ResA/DsbE_sf"/>
</dbReference>
<dbReference type="Gene3D" id="3.40.30.10">
    <property type="entry name" value="Glutaredoxin"/>
    <property type="match status" value="1"/>
</dbReference>
<dbReference type="GO" id="GO:0030313">
    <property type="term" value="C:cell envelope"/>
    <property type="evidence" value="ECO:0007669"/>
    <property type="project" value="UniProtKB-SubCell"/>
</dbReference>
<dbReference type="HOGENOM" id="CLU_042529_6_1_11"/>
<keyword evidence="8" id="KW-1185">Reference proteome</keyword>
<dbReference type="PANTHER" id="PTHR42852">
    <property type="entry name" value="THIOL:DISULFIDE INTERCHANGE PROTEIN DSBE"/>
    <property type="match status" value="1"/>
</dbReference>
<protein>
    <submittedName>
        <fullName evidence="7">Redoxin family protein</fullName>
    </submittedName>
</protein>
<gene>
    <name evidence="7" type="ORF">HMPREF0298_1996</name>
</gene>
<sequence length="189" mass="18895">MGVAAAVVATIVVLAGALVLLRPAPGVSGGAGALGEASTSSEAVVPARPDCPGSQVGGVALDCLGGGYSDPASEVTEVTEVTVVNVWAWWCDPCRGELPVIEQFAAENPQFNVVGVHADAVAANGAGMLNELGVGLPSYQDSDNTFAGTLGLPGVIPLTVVFRGDEQVAVFPKVFHSTAELDAAVAGVL</sequence>
<organism evidence="7 8">
    <name type="scientific">Corynebacterium lipophiloflavum (strain ATCC 700352 / DSM 44291 / CCUG 37336 / JCM 10383 / DMMZ 1944)</name>
    <dbReference type="NCBI Taxonomy" id="525263"/>
    <lineage>
        <taxon>Bacteria</taxon>
        <taxon>Bacillati</taxon>
        <taxon>Actinomycetota</taxon>
        <taxon>Actinomycetes</taxon>
        <taxon>Mycobacteriales</taxon>
        <taxon>Corynebacteriaceae</taxon>
        <taxon>Corynebacterium</taxon>
    </lineage>
</organism>
<feature type="domain" description="Thioredoxin" evidence="6">
    <location>
        <begin position="18"/>
        <end position="189"/>
    </location>
</feature>
<evidence type="ECO:0000259" key="6">
    <source>
        <dbReference type="PROSITE" id="PS51352"/>
    </source>
</evidence>
<keyword evidence="2" id="KW-0201">Cytochrome c-type biogenesis</keyword>
<evidence type="ECO:0000256" key="5">
    <source>
        <dbReference type="ARBA" id="ARBA00023284"/>
    </source>
</evidence>
<evidence type="ECO:0000313" key="8">
    <source>
        <dbReference type="Proteomes" id="UP000006196"/>
    </source>
</evidence>
<dbReference type="PROSITE" id="PS51352">
    <property type="entry name" value="THIOREDOXIN_2"/>
    <property type="match status" value="1"/>
</dbReference>
<evidence type="ECO:0000256" key="3">
    <source>
        <dbReference type="ARBA" id="ARBA00022968"/>
    </source>
</evidence>
<comment type="subcellular location">
    <subcellularLocation>
        <location evidence="1">Cell envelope</location>
    </subcellularLocation>
</comment>
<dbReference type="CDD" id="cd02966">
    <property type="entry name" value="TlpA_like_family"/>
    <property type="match status" value="1"/>
</dbReference>
<keyword evidence="3" id="KW-0735">Signal-anchor</keyword>